<sequence length="248" mass="26871">MAITGESQIAGVETRDRSGRRRINSRNQQYEMSASPSDRGCLSISREHGEDHHWLTVCSRQGVEAEGAELWMKCGVETQGLGVPPRIWAQIRSSTTPWSVRLGKLPSIGSDTPDLSSATSTPSILARAFSFLVVEDSSWQVDSNCKQGEDSSSFCRLGAGWNLSHIHRVRHSACPAGTPGSLSWRQQERPTVGCWRTRMRGVSGTLPPLACLAVACRRRKVATGLVAVDQPPACRCSPAGSNPYALLG</sequence>
<protein>
    <submittedName>
        <fullName evidence="2">Uncharacterized protein</fullName>
    </submittedName>
</protein>
<keyword evidence="3" id="KW-1185">Reference proteome</keyword>
<evidence type="ECO:0000313" key="3">
    <source>
        <dbReference type="Proteomes" id="UP001175000"/>
    </source>
</evidence>
<comment type="caution">
    <text evidence="2">The sequence shown here is derived from an EMBL/GenBank/DDBJ whole genome shotgun (WGS) entry which is preliminary data.</text>
</comment>
<dbReference type="EMBL" id="JAULSU010000006">
    <property type="protein sequence ID" value="KAK0613445.1"/>
    <property type="molecule type" value="Genomic_DNA"/>
</dbReference>
<dbReference type="Proteomes" id="UP001175000">
    <property type="component" value="Unassembled WGS sequence"/>
</dbReference>
<reference evidence="2" key="1">
    <citation type="submission" date="2023-06" db="EMBL/GenBank/DDBJ databases">
        <title>Genome-scale phylogeny and comparative genomics of the fungal order Sordariales.</title>
        <authorList>
            <consortium name="Lawrence Berkeley National Laboratory"/>
            <person name="Hensen N."/>
            <person name="Bonometti L."/>
            <person name="Westerberg I."/>
            <person name="Brannstrom I.O."/>
            <person name="Guillou S."/>
            <person name="Cros-Aarteil S."/>
            <person name="Calhoun S."/>
            <person name="Haridas S."/>
            <person name="Kuo A."/>
            <person name="Mondo S."/>
            <person name="Pangilinan J."/>
            <person name="Riley R."/>
            <person name="Labutti K."/>
            <person name="Andreopoulos B."/>
            <person name="Lipzen A."/>
            <person name="Chen C."/>
            <person name="Yanf M."/>
            <person name="Daum C."/>
            <person name="Ng V."/>
            <person name="Clum A."/>
            <person name="Steindorff A."/>
            <person name="Ohm R."/>
            <person name="Martin F."/>
            <person name="Silar P."/>
            <person name="Natvig D."/>
            <person name="Lalanne C."/>
            <person name="Gautier V."/>
            <person name="Ament-Velasquez S.L."/>
            <person name="Kruys A."/>
            <person name="Hutchinson M.I."/>
            <person name="Powell A.J."/>
            <person name="Barry K."/>
            <person name="Miller A.N."/>
            <person name="Grigoriev I.V."/>
            <person name="Debuchy R."/>
            <person name="Gladieux P."/>
            <person name="Thoren M.H."/>
            <person name="Johannesson H."/>
        </authorList>
    </citation>
    <scope>NUCLEOTIDE SEQUENCE</scope>
    <source>
        <strain evidence="2">CBS 606.72</strain>
    </source>
</reference>
<name>A0AA40BTV2_9PEZI</name>
<accession>A0AA40BTV2</accession>
<dbReference type="AlphaFoldDB" id="A0AA40BTV2"/>
<gene>
    <name evidence="2" type="ORF">B0T14DRAFT_279368</name>
</gene>
<organism evidence="2 3">
    <name type="scientific">Immersiella caudata</name>
    <dbReference type="NCBI Taxonomy" id="314043"/>
    <lineage>
        <taxon>Eukaryota</taxon>
        <taxon>Fungi</taxon>
        <taxon>Dikarya</taxon>
        <taxon>Ascomycota</taxon>
        <taxon>Pezizomycotina</taxon>
        <taxon>Sordariomycetes</taxon>
        <taxon>Sordariomycetidae</taxon>
        <taxon>Sordariales</taxon>
        <taxon>Lasiosphaeriaceae</taxon>
        <taxon>Immersiella</taxon>
    </lineage>
</organism>
<proteinExistence type="predicted"/>
<evidence type="ECO:0000256" key="1">
    <source>
        <dbReference type="SAM" id="MobiDB-lite"/>
    </source>
</evidence>
<feature type="region of interest" description="Disordered" evidence="1">
    <location>
        <begin position="1"/>
        <end position="39"/>
    </location>
</feature>
<evidence type="ECO:0000313" key="2">
    <source>
        <dbReference type="EMBL" id="KAK0613445.1"/>
    </source>
</evidence>